<evidence type="ECO:0000256" key="4">
    <source>
        <dbReference type="ARBA" id="ARBA00022964"/>
    </source>
</evidence>
<comment type="cofactor">
    <cofactor evidence="1">
        <name>L-ascorbate</name>
        <dbReference type="ChEBI" id="CHEBI:38290"/>
    </cofactor>
</comment>
<evidence type="ECO:0000256" key="2">
    <source>
        <dbReference type="ARBA" id="ARBA00022723"/>
    </source>
</evidence>
<dbReference type="RefSeq" id="WP_007019192.1">
    <property type="nucleotide sequence ID" value="NZ_CH724121.1"/>
</dbReference>
<dbReference type="PANTHER" id="PTHR12907">
    <property type="entry name" value="EGL NINE HOMOLOG-RELATED"/>
    <property type="match status" value="1"/>
</dbReference>
<protein>
    <submittedName>
        <fullName evidence="8">Oxidoreductase, 2OG-Fe(II) oxygenase family protein</fullName>
    </submittedName>
</protein>
<dbReference type="OrthoDB" id="9783171at2"/>
<keyword evidence="9" id="KW-1185">Reference proteome</keyword>
<keyword evidence="3" id="KW-0847">Vitamin C</keyword>
<dbReference type="EMBL" id="AAQH01000016">
    <property type="protein sequence ID" value="EAT11581.1"/>
    <property type="molecule type" value="Genomic_DNA"/>
</dbReference>
<dbReference type="Pfam" id="PF13640">
    <property type="entry name" value="2OG-FeII_Oxy_3"/>
    <property type="match status" value="1"/>
</dbReference>
<dbReference type="HOGENOM" id="CLU_022206_1_0_6"/>
<gene>
    <name evidence="8" type="ORF">RED65_02884</name>
</gene>
<evidence type="ECO:0000256" key="3">
    <source>
        <dbReference type="ARBA" id="ARBA00022896"/>
    </source>
</evidence>
<dbReference type="PANTHER" id="PTHR12907:SF26">
    <property type="entry name" value="HIF PROLYL HYDROXYLASE, ISOFORM C"/>
    <property type="match status" value="1"/>
</dbReference>
<feature type="domain" description="Fe2OG dioxygenase" evidence="7">
    <location>
        <begin position="109"/>
        <end position="207"/>
    </location>
</feature>
<evidence type="ECO:0000313" key="8">
    <source>
        <dbReference type="EMBL" id="EAT11581.1"/>
    </source>
</evidence>
<dbReference type="PROSITE" id="PS51471">
    <property type="entry name" value="FE2OG_OXY"/>
    <property type="match status" value="1"/>
</dbReference>
<dbReference type="GO" id="GO:0031543">
    <property type="term" value="F:peptidyl-proline dioxygenase activity"/>
    <property type="evidence" value="ECO:0007669"/>
    <property type="project" value="TreeGrafter"/>
</dbReference>
<name>Q1MZY2_9GAMM</name>
<evidence type="ECO:0000313" key="9">
    <source>
        <dbReference type="Proteomes" id="UP000004263"/>
    </source>
</evidence>
<dbReference type="STRING" id="207949.RED65_02884"/>
<comment type="caution">
    <text evidence="8">The sequence shown here is derived from an EMBL/GenBank/DDBJ whole genome shotgun (WGS) entry which is preliminary data.</text>
</comment>
<accession>Q1MZY2</accession>
<proteinExistence type="predicted"/>
<dbReference type="GO" id="GO:0031418">
    <property type="term" value="F:L-ascorbic acid binding"/>
    <property type="evidence" value="ECO:0007669"/>
    <property type="project" value="UniProtKB-KW"/>
</dbReference>
<keyword evidence="4" id="KW-0223">Dioxygenase</keyword>
<evidence type="ECO:0000256" key="1">
    <source>
        <dbReference type="ARBA" id="ARBA00001961"/>
    </source>
</evidence>
<keyword evidence="5" id="KW-0560">Oxidoreductase</keyword>
<dbReference type="GO" id="GO:0071456">
    <property type="term" value="P:cellular response to hypoxia"/>
    <property type="evidence" value="ECO:0007669"/>
    <property type="project" value="TreeGrafter"/>
</dbReference>
<dbReference type="SMART" id="SM00702">
    <property type="entry name" value="P4Hc"/>
    <property type="match status" value="1"/>
</dbReference>
<keyword evidence="6" id="KW-0408">Iron</keyword>
<evidence type="ECO:0000256" key="6">
    <source>
        <dbReference type="ARBA" id="ARBA00023004"/>
    </source>
</evidence>
<dbReference type="GO" id="GO:0008198">
    <property type="term" value="F:ferrous iron binding"/>
    <property type="evidence" value="ECO:0007669"/>
    <property type="project" value="TreeGrafter"/>
</dbReference>
<dbReference type="InterPro" id="IPR005123">
    <property type="entry name" value="Oxoglu/Fe-dep_dioxygenase_dom"/>
</dbReference>
<evidence type="ECO:0000259" key="7">
    <source>
        <dbReference type="PROSITE" id="PS51471"/>
    </source>
</evidence>
<dbReference type="InterPro" id="IPR051559">
    <property type="entry name" value="HIF_prolyl_hydroxylases"/>
</dbReference>
<dbReference type="AlphaFoldDB" id="Q1MZY2"/>
<organism evidence="8 9">
    <name type="scientific">Bermanella marisrubri</name>
    <dbReference type="NCBI Taxonomy" id="207949"/>
    <lineage>
        <taxon>Bacteria</taxon>
        <taxon>Pseudomonadati</taxon>
        <taxon>Pseudomonadota</taxon>
        <taxon>Gammaproteobacteria</taxon>
        <taxon>Oceanospirillales</taxon>
        <taxon>Oceanospirillaceae</taxon>
        <taxon>Bermanella</taxon>
    </lineage>
</organism>
<reference evidence="8 9" key="1">
    <citation type="submission" date="2006-03" db="EMBL/GenBank/DDBJ databases">
        <authorList>
            <person name="Pinhassi J."/>
            <person name="Pedros-Alio C."/>
            <person name="Ferriera S."/>
            <person name="Johnson J."/>
            <person name="Kravitz S."/>
            <person name="Halpern A."/>
            <person name="Remington K."/>
            <person name="Beeson K."/>
            <person name="Tran B."/>
            <person name="Rogers Y.-H."/>
            <person name="Friedman R."/>
            <person name="Venter J.C."/>
        </authorList>
    </citation>
    <scope>NUCLEOTIDE SEQUENCE [LARGE SCALE GENOMIC DNA]</scope>
    <source>
        <strain evidence="8 9">RED65</strain>
    </source>
</reference>
<dbReference type="Proteomes" id="UP000004263">
    <property type="component" value="Unassembled WGS sequence"/>
</dbReference>
<dbReference type="Gene3D" id="2.60.120.620">
    <property type="entry name" value="q2cbj1_9rhob like domain"/>
    <property type="match status" value="1"/>
</dbReference>
<sequence>MDLTQERDPSVSEIYQKICDDIYAQGYSIIDNALPQALLQSLMNHIATLSSQEFKVAGTGRQDEHQVNQFVRRDEIHWLSEERECEREWFHWAQGLQTEINKRLMLGLFSYEAHMAHYEPGAFYKKHLDAFKGSRSRVLSTVLYLNPQWQSNYGGELVIYDEHNHDSELTRVSPMPGTLVVFLSEDFPHEVLPAREHRHSIAGWFRVNESVGNQIAPPQ</sequence>
<evidence type="ECO:0000256" key="5">
    <source>
        <dbReference type="ARBA" id="ARBA00023002"/>
    </source>
</evidence>
<dbReference type="InterPro" id="IPR006620">
    <property type="entry name" value="Pro_4_hyd_alph"/>
</dbReference>
<keyword evidence="2" id="KW-0479">Metal-binding</keyword>
<dbReference type="InterPro" id="IPR044862">
    <property type="entry name" value="Pro_4_hyd_alph_FE2OG_OXY"/>
</dbReference>